<dbReference type="PATRIC" id="fig|1069534.5.peg.744"/>
<proteinExistence type="predicted"/>
<sequence>MQRLINQRDKLFLVIFITEGNRPAYAKNRIRFAIDCKSSGFSI</sequence>
<evidence type="ECO:0000313" key="1">
    <source>
        <dbReference type="EMBL" id="AEN77966.1"/>
    </source>
</evidence>
<dbReference type="EMBL" id="CP003032">
    <property type="protein sequence ID" value="AEN77966.1"/>
    <property type="molecule type" value="Genomic_DNA"/>
</dbReference>
<organism evidence="1 2">
    <name type="scientific">Ligilactobacillus ruminis (strain ATCC 27782 / RF3)</name>
    <name type="common">Lactobacillus ruminis</name>
    <dbReference type="NCBI Taxonomy" id="1069534"/>
    <lineage>
        <taxon>Bacteria</taxon>
        <taxon>Bacillati</taxon>
        <taxon>Bacillota</taxon>
        <taxon>Bacilli</taxon>
        <taxon>Lactobacillales</taxon>
        <taxon>Lactobacillaceae</taxon>
        <taxon>Ligilactobacillus</taxon>
    </lineage>
</organism>
<dbReference type="HOGENOM" id="CLU_214900_0_0_9"/>
<keyword evidence="2" id="KW-1185">Reference proteome</keyword>
<name>G2SMR8_LIGR2</name>
<dbReference type="Proteomes" id="UP000001279">
    <property type="component" value="Chromosome"/>
</dbReference>
<accession>G2SMR8</accession>
<dbReference type="AlphaFoldDB" id="G2SMR8"/>
<gene>
    <name evidence="1" type="ordered locus">LRC_06730</name>
</gene>
<evidence type="ECO:0000313" key="2">
    <source>
        <dbReference type="Proteomes" id="UP000001279"/>
    </source>
</evidence>
<reference evidence="1 2" key="1">
    <citation type="journal article" date="2011" name="Microb. Cell Fact.">
        <title>Genome sequences and comparative genomics of two Lactobacillus ruminis strains from the bovine and human intestinal tracts.</title>
        <authorList>
            <person name="Forde B.M."/>
            <person name="Neville B.A."/>
            <person name="O'Donnell M.M."/>
            <person name="Riboulet-Bisson E."/>
            <person name="Claesson M.J."/>
            <person name="Coghlan A."/>
            <person name="Ross R.P."/>
            <person name="O'Toole P.W."/>
        </authorList>
    </citation>
    <scope>NUCLEOTIDE SEQUENCE [LARGE SCALE GENOMIC DNA]</scope>
    <source>
        <strain evidence="2">ATCC 27782 / RF3</strain>
    </source>
</reference>
<dbReference type="KEGG" id="lrm:LRC_06730"/>
<protein>
    <submittedName>
        <fullName evidence="1">Uncharacterized protein</fullName>
    </submittedName>
</protein>